<feature type="region of interest" description="Disordered" evidence="6">
    <location>
        <begin position="395"/>
        <end position="414"/>
    </location>
</feature>
<dbReference type="InterPro" id="IPR009091">
    <property type="entry name" value="RCC1/BLIP-II"/>
</dbReference>
<feature type="compositionally biased region" description="Low complexity" evidence="6">
    <location>
        <begin position="433"/>
        <end position="451"/>
    </location>
</feature>
<evidence type="ECO:0000256" key="1">
    <source>
        <dbReference type="ARBA" id="ARBA00011003"/>
    </source>
</evidence>
<dbReference type="InterPro" id="IPR045116">
    <property type="entry name" value="Clp1/Grc3"/>
</dbReference>
<evidence type="ECO:0000256" key="2">
    <source>
        <dbReference type="ARBA" id="ARBA00022679"/>
    </source>
</evidence>
<dbReference type="GO" id="GO:0005634">
    <property type="term" value="C:nucleus"/>
    <property type="evidence" value="ECO:0007669"/>
    <property type="project" value="TreeGrafter"/>
</dbReference>
<dbReference type="Gene3D" id="3.40.50.300">
    <property type="entry name" value="P-loop containing nucleotide triphosphate hydrolases"/>
    <property type="match status" value="1"/>
</dbReference>
<feature type="domain" description="Clp1 P-loop" evidence="7">
    <location>
        <begin position="225"/>
        <end position="319"/>
    </location>
</feature>
<feature type="region of interest" description="Disordered" evidence="6">
    <location>
        <begin position="327"/>
        <end position="348"/>
    </location>
</feature>
<keyword evidence="9" id="KW-1185">Reference proteome</keyword>
<keyword evidence="5" id="KW-0067">ATP-binding</keyword>
<feature type="compositionally biased region" description="Gly residues" evidence="6">
    <location>
        <begin position="452"/>
        <end position="461"/>
    </location>
</feature>
<evidence type="ECO:0000256" key="5">
    <source>
        <dbReference type="ARBA" id="ARBA00022840"/>
    </source>
</evidence>
<keyword evidence="4" id="KW-0418">Kinase</keyword>
<evidence type="ECO:0000256" key="6">
    <source>
        <dbReference type="SAM" id="MobiDB-lite"/>
    </source>
</evidence>
<feature type="compositionally biased region" description="Gly residues" evidence="6">
    <location>
        <begin position="29"/>
        <end position="44"/>
    </location>
</feature>
<dbReference type="OrthoDB" id="2405412at2759"/>
<dbReference type="Pfam" id="PF00415">
    <property type="entry name" value="RCC1"/>
    <property type="match status" value="1"/>
</dbReference>
<feature type="region of interest" description="Disordered" evidence="6">
    <location>
        <begin position="1"/>
        <end position="44"/>
    </location>
</feature>
<dbReference type="GO" id="GO:0051731">
    <property type="term" value="F:polynucleotide 5'-hydroxyl-kinase activity"/>
    <property type="evidence" value="ECO:0007669"/>
    <property type="project" value="InterPro"/>
</dbReference>
<proteinExistence type="inferred from homology"/>
<evidence type="ECO:0000313" key="8">
    <source>
        <dbReference type="EMBL" id="PRW58709.1"/>
    </source>
</evidence>
<feature type="region of interest" description="Disordered" evidence="6">
    <location>
        <begin position="420"/>
        <end position="461"/>
    </location>
</feature>
<dbReference type="STRING" id="3076.A0A2P6TXC1"/>
<dbReference type="PANTHER" id="PTHR12755:SF3">
    <property type="entry name" value="POLYNUCLEOTIDE 5'-HYDROXYL-KINASE NOL9"/>
    <property type="match status" value="1"/>
</dbReference>
<reference evidence="8 9" key="1">
    <citation type="journal article" date="2018" name="Plant J.">
        <title>Genome sequences of Chlorella sorokiniana UTEX 1602 and Micractinium conductrix SAG 241.80: implications to maltose excretion by a green alga.</title>
        <authorList>
            <person name="Arriola M.B."/>
            <person name="Velmurugan N."/>
            <person name="Zhang Y."/>
            <person name="Plunkett M.H."/>
            <person name="Hondzo H."/>
            <person name="Barney B.M."/>
        </authorList>
    </citation>
    <scope>NUCLEOTIDE SEQUENCE [LARGE SCALE GENOMIC DNA]</scope>
    <source>
        <strain evidence="9">UTEX 1602</strain>
    </source>
</reference>
<dbReference type="Gene3D" id="2.130.10.30">
    <property type="entry name" value="Regulator of chromosome condensation 1/beta-lactamase-inhibitor protein II"/>
    <property type="match status" value="1"/>
</dbReference>
<evidence type="ECO:0000313" key="9">
    <source>
        <dbReference type="Proteomes" id="UP000239899"/>
    </source>
</evidence>
<protein>
    <submittedName>
        <fullName evidence="8">Polynucleotide 5-hydroxyl-kinase NOL9</fullName>
    </submittedName>
</protein>
<organism evidence="8 9">
    <name type="scientific">Chlorella sorokiniana</name>
    <name type="common">Freshwater green alga</name>
    <dbReference type="NCBI Taxonomy" id="3076"/>
    <lineage>
        <taxon>Eukaryota</taxon>
        <taxon>Viridiplantae</taxon>
        <taxon>Chlorophyta</taxon>
        <taxon>core chlorophytes</taxon>
        <taxon>Trebouxiophyceae</taxon>
        <taxon>Chlorellales</taxon>
        <taxon>Chlorellaceae</taxon>
        <taxon>Chlorella clade</taxon>
        <taxon>Chlorella</taxon>
    </lineage>
</organism>
<dbReference type="InterPro" id="IPR000408">
    <property type="entry name" value="Reg_chr_condens"/>
</dbReference>
<feature type="region of interest" description="Disordered" evidence="6">
    <location>
        <begin position="135"/>
        <end position="156"/>
    </location>
</feature>
<feature type="compositionally biased region" description="Low complexity" evidence="6">
    <location>
        <begin position="327"/>
        <end position="347"/>
    </location>
</feature>
<evidence type="ECO:0000259" key="7">
    <source>
        <dbReference type="Pfam" id="PF16575"/>
    </source>
</evidence>
<dbReference type="InterPro" id="IPR032319">
    <property type="entry name" value="CLP1_P"/>
</dbReference>
<dbReference type="PANTHER" id="PTHR12755">
    <property type="entry name" value="CLEAVAGE/POLYADENYLATION FACTOR IA SUBUNIT CLP1P"/>
    <property type="match status" value="1"/>
</dbReference>
<dbReference type="Proteomes" id="UP000239899">
    <property type="component" value="Unassembled WGS sequence"/>
</dbReference>
<comment type="similarity">
    <text evidence="1">Belongs to the Clp1 family. NOL9/GRC3 subfamily.</text>
</comment>
<keyword evidence="3" id="KW-0547">Nucleotide-binding</keyword>
<dbReference type="SUPFAM" id="SSF50985">
    <property type="entry name" value="RCC1/BLIP-II"/>
    <property type="match status" value="1"/>
</dbReference>
<comment type="caution">
    <text evidence="8">The sequence shown here is derived from an EMBL/GenBank/DDBJ whole genome shotgun (WGS) entry which is preliminary data.</text>
</comment>
<evidence type="ECO:0000256" key="4">
    <source>
        <dbReference type="ARBA" id="ARBA00022777"/>
    </source>
</evidence>
<keyword evidence="2" id="KW-0808">Transferase</keyword>
<dbReference type="InterPro" id="IPR027417">
    <property type="entry name" value="P-loop_NTPase"/>
</dbReference>
<sequence length="753" mass="75922">MAPKKKRKSAPPADEQPAKRPGSQQGRRSLGGGSSGGGGGGAGGNSPALAWAAGGVTVTLPSNKALVFLGTAVLEVQGGEVTALGVTLSPSSGAVELAADERCGGALLLEPGQPEGAVPLAATGGTVLRITRAAGVSDRSSGGPPATPLAAGEAGAAAAGGSRQQLGFEVWLSSDPTAPPVPPQLPPLWHQAAGEVQHTLAAAAAAQGGAGAGQAGQPPVIVVCGAKKVGKSTFARFLLNSLLARHGCVAYLDTDCGQPEFTAPGLVSLNLVTAPVLGPPHMHLRRPAAAFFVGDVSPANDPARYLQYVRELYRWYCRHGGAAAAEAAGSSGSGSGSQQQQQQQQQQLQLPPLVVNTHGWVKGMGYDVLVELLQGLPVSHMIQIAASNPKKNLPPGSFWLAPPEGPQQAQQAQQEPLHWLLPGLGGDQQAQPAASETSARSAATLGGTASDAGGGGGGGRGRLNAVEQRALQWEALARQCVANSGVARQAAAAAGASGGGAAAADLGDLLAAAVPFDVGADDVEVQVLHSSVPASQLFYALNGAVAELESVSVLQLGRLELPASLLQTGAHMCPYLALFSLSSTGTGAGAIKSRGNLLRISQLHQRGSSCDQRRPLVGTPTPAHRSAAAMAQGCGMLAFLIGSLACAVLAATAAAAESTGTPAGYTAWCWGRGDSGELGNGQRQNSSVPVPVAGNHSFVALNANQEVTCGVDSSGRGWCWGDGEDGYLANGEFDTYDRWESLVLGRGMARALG</sequence>
<dbReference type="Pfam" id="PF16575">
    <property type="entry name" value="CLP1_P"/>
    <property type="match status" value="1"/>
</dbReference>
<name>A0A2P6TXC1_CHLSO</name>
<dbReference type="GO" id="GO:0000448">
    <property type="term" value="P:cleavage in ITS2 between 5.8S rRNA and LSU-rRNA of tricistronic rRNA transcript (SSU-rRNA, 5.8S rRNA, LSU-rRNA)"/>
    <property type="evidence" value="ECO:0007669"/>
    <property type="project" value="TreeGrafter"/>
</dbReference>
<dbReference type="GO" id="GO:0005524">
    <property type="term" value="F:ATP binding"/>
    <property type="evidence" value="ECO:0007669"/>
    <property type="project" value="UniProtKB-KW"/>
</dbReference>
<dbReference type="EMBL" id="LHPG02000005">
    <property type="protein sequence ID" value="PRW58709.1"/>
    <property type="molecule type" value="Genomic_DNA"/>
</dbReference>
<evidence type="ECO:0000256" key="3">
    <source>
        <dbReference type="ARBA" id="ARBA00022741"/>
    </source>
</evidence>
<accession>A0A2P6TXC1</accession>
<dbReference type="SUPFAM" id="SSF52540">
    <property type="entry name" value="P-loop containing nucleoside triphosphate hydrolases"/>
    <property type="match status" value="1"/>
</dbReference>
<dbReference type="AlphaFoldDB" id="A0A2P6TXC1"/>
<gene>
    <name evidence="8" type="ORF">C2E21_2881</name>
</gene>
<feature type="compositionally biased region" description="Low complexity" evidence="6">
    <location>
        <begin position="142"/>
        <end position="156"/>
    </location>
</feature>